<dbReference type="Pfam" id="PF01047">
    <property type="entry name" value="MarR"/>
    <property type="match status" value="1"/>
</dbReference>
<name>A0ABV6P5U7_9ACTN</name>
<dbReference type="PRINTS" id="PR00598">
    <property type="entry name" value="HTHMARR"/>
</dbReference>
<proteinExistence type="predicted"/>
<reference evidence="2 3" key="1">
    <citation type="submission" date="2024-09" db="EMBL/GenBank/DDBJ databases">
        <authorList>
            <person name="Sun Q."/>
            <person name="Mori K."/>
        </authorList>
    </citation>
    <scope>NUCLEOTIDE SEQUENCE [LARGE SCALE GENOMIC DNA]</scope>
    <source>
        <strain evidence="2 3">TBRC 2205</strain>
    </source>
</reference>
<feature type="domain" description="HTH marR-type" evidence="1">
    <location>
        <begin position="10"/>
        <end position="142"/>
    </location>
</feature>
<dbReference type="PANTHER" id="PTHR33164">
    <property type="entry name" value="TRANSCRIPTIONAL REGULATOR, MARR FAMILY"/>
    <property type="match status" value="1"/>
</dbReference>
<dbReference type="SUPFAM" id="SSF46785">
    <property type="entry name" value="Winged helix' DNA-binding domain"/>
    <property type="match status" value="1"/>
</dbReference>
<dbReference type="Proteomes" id="UP001589894">
    <property type="component" value="Unassembled WGS sequence"/>
</dbReference>
<protein>
    <submittedName>
        <fullName evidence="2">MarR family winged helix-turn-helix transcriptional regulator</fullName>
    </submittedName>
</protein>
<keyword evidence="3" id="KW-1185">Reference proteome</keyword>
<dbReference type="Gene3D" id="1.10.10.10">
    <property type="entry name" value="Winged helix-like DNA-binding domain superfamily/Winged helix DNA-binding domain"/>
    <property type="match status" value="1"/>
</dbReference>
<dbReference type="PANTHER" id="PTHR33164:SF57">
    <property type="entry name" value="MARR-FAMILY TRANSCRIPTIONAL REGULATOR"/>
    <property type="match status" value="1"/>
</dbReference>
<dbReference type="EMBL" id="JBHLUE010000034">
    <property type="protein sequence ID" value="MFC0568326.1"/>
    <property type="molecule type" value="Genomic_DNA"/>
</dbReference>
<dbReference type="PROSITE" id="PS50995">
    <property type="entry name" value="HTH_MARR_2"/>
    <property type="match status" value="1"/>
</dbReference>
<evidence type="ECO:0000259" key="1">
    <source>
        <dbReference type="PROSITE" id="PS50995"/>
    </source>
</evidence>
<evidence type="ECO:0000313" key="2">
    <source>
        <dbReference type="EMBL" id="MFC0568326.1"/>
    </source>
</evidence>
<dbReference type="InterPro" id="IPR039422">
    <property type="entry name" value="MarR/SlyA-like"/>
</dbReference>
<dbReference type="RefSeq" id="WP_377343812.1">
    <property type="nucleotide sequence ID" value="NZ_JBHLUE010000034.1"/>
</dbReference>
<accession>A0ABV6P5U7</accession>
<dbReference type="InterPro" id="IPR036388">
    <property type="entry name" value="WH-like_DNA-bd_sf"/>
</dbReference>
<dbReference type="SMART" id="SM00347">
    <property type="entry name" value="HTH_MARR"/>
    <property type="match status" value="1"/>
</dbReference>
<comment type="caution">
    <text evidence="2">The sequence shown here is derived from an EMBL/GenBank/DDBJ whole genome shotgun (WGS) entry which is preliminary data.</text>
</comment>
<organism evidence="2 3">
    <name type="scientific">Plantactinospora siamensis</name>
    <dbReference type="NCBI Taxonomy" id="555372"/>
    <lineage>
        <taxon>Bacteria</taxon>
        <taxon>Bacillati</taxon>
        <taxon>Actinomycetota</taxon>
        <taxon>Actinomycetes</taxon>
        <taxon>Micromonosporales</taxon>
        <taxon>Micromonosporaceae</taxon>
        <taxon>Plantactinospora</taxon>
    </lineage>
</organism>
<evidence type="ECO:0000313" key="3">
    <source>
        <dbReference type="Proteomes" id="UP001589894"/>
    </source>
</evidence>
<dbReference type="InterPro" id="IPR000835">
    <property type="entry name" value="HTH_MarR-typ"/>
</dbReference>
<gene>
    <name evidence="2" type="ORF">ACFFHU_29830</name>
</gene>
<sequence length="142" mass="15921">MLDRQPDNDEDTLAEAFWSVARRLRQANREALEPWEIAPSHARVLAVLVRHGPSRLSKVAQHLHIAPRSTTEVIDGLAERGLVERRPDPDDRRATLVALTDRGAEVATAIQTTRREAADRFFGSLGADDQAELTRILRALRD</sequence>
<dbReference type="InterPro" id="IPR036390">
    <property type="entry name" value="WH_DNA-bd_sf"/>
</dbReference>